<organism evidence="2 3">
    <name type="scientific">Ktedonosporobacter rubrisoli</name>
    <dbReference type="NCBI Taxonomy" id="2509675"/>
    <lineage>
        <taxon>Bacteria</taxon>
        <taxon>Bacillati</taxon>
        <taxon>Chloroflexota</taxon>
        <taxon>Ktedonobacteria</taxon>
        <taxon>Ktedonobacterales</taxon>
        <taxon>Ktedonosporobacteraceae</taxon>
        <taxon>Ktedonosporobacter</taxon>
    </lineage>
</organism>
<reference evidence="2 3" key="1">
    <citation type="submission" date="2019-01" db="EMBL/GenBank/DDBJ databases">
        <title>Ktedonosporobacter rubrisoli SCAWS-G2.</title>
        <authorList>
            <person name="Huang Y."/>
            <person name="Yan B."/>
        </authorList>
    </citation>
    <scope>NUCLEOTIDE SEQUENCE [LARGE SCALE GENOMIC DNA]</scope>
    <source>
        <strain evidence="2 3">SCAWS-G2</strain>
    </source>
</reference>
<dbReference type="SUPFAM" id="SSF56112">
    <property type="entry name" value="Protein kinase-like (PK-like)"/>
    <property type="match status" value="1"/>
</dbReference>
<feature type="domain" description="CHK kinase-like" evidence="1">
    <location>
        <begin position="144"/>
        <end position="323"/>
    </location>
</feature>
<keyword evidence="3" id="KW-1185">Reference proteome</keyword>
<evidence type="ECO:0000259" key="1">
    <source>
        <dbReference type="SMART" id="SM00587"/>
    </source>
</evidence>
<dbReference type="Gene3D" id="3.90.1200.10">
    <property type="match status" value="1"/>
</dbReference>
<protein>
    <recommendedName>
        <fullName evidence="1">CHK kinase-like domain-containing protein</fullName>
    </recommendedName>
</protein>
<proteinExistence type="predicted"/>
<gene>
    <name evidence="2" type="ORF">EPA93_36105</name>
</gene>
<dbReference type="InterPro" id="IPR015897">
    <property type="entry name" value="CHK_kinase-like"/>
</dbReference>
<dbReference type="Proteomes" id="UP000290365">
    <property type="component" value="Chromosome"/>
</dbReference>
<evidence type="ECO:0000313" key="3">
    <source>
        <dbReference type="Proteomes" id="UP000290365"/>
    </source>
</evidence>
<dbReference type="EMBL" id="CP035758">
    <property type="protein sequence ID" value="QBD81107.1"/>
    <property type="molecule type" value="Genomic_DNA"/>
</dbReference>
<sequence length="378" mass="43877">MPQHARAKRTLLCLKREKGRTPVNIVIGGLEEATPDWLTIILSQRGFLLKGKVQALKVTRIHTEQAHSIGYFLAVEYTANTVLEGAPTRLYLKLPKPDADPQNFVKEAQREIRLYQAFMSPQQVLPIIPCYDAIYDPHQQRYHLLLDDLSGTHEQPAWHLTIAEHHMAQTVEALAAFHAYWWNHPQLNNGIGELPTTTSLTQELARLQGLYPRFLENWKDQLSSDDQGIYECLLDALPAFWERRKTLQGQTLIHGDAHFWNFLYPVDPQKHRTYLLDWQTYRISSGTDDLAYTIILRYPHRTKANELGWVKCYHEGLLRHGVTGYSWEQCWHEYRRSTAEQLLVTLNWAGWASNGRYIQRALTGFRDLACNELLHSAW</sequence>
<dbReference type="AlphaFoldDB" id="A0A4P6JZ91"/>
<dbReference type="InterPro" id="IPR004119">
    <property type="entry name" value="EcKL"/>
</dbReference>
<dbReference type="KEGG" id="kbs:EPA93_36105"/>
<accession>A0A4P6JZ91</accession>
<dbReference type="PANTHER" id="PTHR11012:SF30">
    <property type="entry name" value="PROTEIN KINASE-LIKE DOMAIN-CONTAINING"/>
    <property type="match status" value="1"/>
</dbReference>
<dbReference type="InterPro" id="IPR011009">
    <property type="entry name" value="Kinase-like_dom_sf"/>
</dbReference>
<name>A0A4P6JZ91_KTERU</name>
<dbReference type="PANTHER" id="PTHR11012">
    <property type="entry name" value="PROTEIN KINASE-LIKE DOMAIN-CONTAINING"/>
    <property type="match status" value="1"/>
</dbReference>
<dbReference type="Pfam" id="PF02958">
    <property type="entry name" value="EcKL"/>
    <property type="match status" value="1"/>
</dbReference>
<dbReference type="OrthoDB" id="141068at2"/>
<evidence type="ECO:0000313" key="2">
    <source>
        <dbReference type="EMBL" id="QBD81107.1"/>
    </source>
</evidence>
<dbReference type="SMART" id="SM00587">
    <property type="entry name" value="CHK"/>
    <property type="match status" value="1"/>
</dbReference>